<evidence type="ECO:0000313" key="4">
    <source>
        <dbReference type="Proteomes" id="UP000276254"/>
    </source>
</evidence>
<keyword evidence="4" id="KW-1185">Reference proteome</keyword>
<feature type="domain" description="PhoD-like phosphatase metallophosphatase" evidence="1">
    <location>
        <begin position="140"/>
        <end position="510"/>
    </location>
</feature>
<organism evidence="3 4">
    <name type="scientific">Sphingomonas paeninsulae</name>
    <dbReference type="NCBI Taxonomy" id="2319844"/>
    <lineage>
        <taxon>Bacteria</taxon>
        <taxon>Pseudomonadati</taxon>
        <taxon>Pseudomonadota</taxon>
        <taxon>Alphaproteobacteria</taxon>
        <taxon>Sphingomonadales</taxon>
        <taxon>Sphingomonadaceae</taxon>
        <taxon>Sphingomonas</taxon>
    </lineage>
</organism>
<evidence type="ECO:0000259" key="2">
    <source>
        <dbReference type="Pfam" id="PF16655"/>
    </source>
</evidence>
<dbReference type="Pfam" id="PF16655">
    <property type="entry name" value="PhoD_N"/>
    <property type="match status" value="1"/>
</dbReference>
<dbReference type="AlphaFoldDB" id="A0A494TAI0"/>
<dbReference type="RefSeq" id="WP_121153084.1">
    <property type="nucleotide sequence ID" value="NZ_CP032829.1"/>
</dbReference>
<reference evidence="3 4" key="1">
    <citation type="submission" date="2018-09" db="EMBL/GenBank/DDBJ databases">
        <title>Sphingomonas peninsula sp. nov., isolated from fildes peninsula, Antarctic soil.</title>
        <authorList>
            <person name="Yingchao G."/>
        </authorList>
    </citation>
    <scope>NUCLEOTIDE SEQUENCE [LARGE SCALE GENOMIC DNA]</scope>
    <source>
        <strain evidence="3 4">YZ-8</strain>
    </source>
</reference>
<evidence type="ECO:0000313" key="3">
    <source>
        <dbReference type="EMBL" id="AYJ86459.1"/>
    </source>
</evidence>
<dbReference type="Gene3D" id="3.60.21.70">
    <property type="entry name" value="PhoD-like phosphatase"/>
    <property type="match status" value="1"/>
</dbReference>
<sequence>MIRIDRRQLIATSALGLGGLLLPGGALFAQSLSVARGFTHNVASGEPATDSILLWTRFVGDGDSAHIKVEIADTANFTRIVSGGEMITGPWRDWTTKITVDGLSPGKTYHYRFIGEDGSKSPVGRTKTLPTSGVEQFKIGIFSCSNLPVGEFNAYGHAAARDDIDMMLHLGDYFYEYKRGTYPPESPRWDRIQPAEEVVGLTDYRLRYASYRTDPNLQALHNRHPMILSMDDHDSANDSWEGGAQNHRADEGDWTLRKLAAIQAYREWLPIDDIPYQTYDIADLATLFRTDTRLLARSHQPSTARMFESADVPAALAAFKKGPWRDPAVTMMGTTQENWLAHGLKASTAARKKWQLVGVGTIVGETYMPPEASGWLAADATASSKRYTLGGLELAKAGLPFNYDNWGGYPAARARLLGAAQRANANLVIVSGDSHNAWAYDLKNEGKRAGVEFAGHSVSSNGYESSTKGTDPKTIAAAMVRASPELKWCDTSQRGYMMLTLTPTTATNEWVFMQTVATPSIATSTPHTMRVRVGSAMLETV</sequence>
<dbReference type="InterPro" id="IPR052900">
    <property type="entry name" value="Phospholipid_Metab_Enz"/>
</dbReference>
<dbReference type="SUPFAM" id="SSF56300">
    <property type="entry name" value="Metallo-dependent phosphatases"/>
    <property type="match status" value="1"/>
</dbReference>
<dbReference type="Gene3D" id="2.60.40.380">
    <property type="entry name" value="Purple acid phosphatase-like, N-terminal"/>
    <property type="match status" value="1"/>
</dbReference>
<dbReference type="PANTHER" id="PTHR43606">
    <property type="entry name" value="PHOSPHATASE, PUTATIVE (AFU_ORTHOLOGUE AFUA_6G08710)-RELATED"/>
    <property type="match status" value="1"/>
</dbReference>
<name>A0A494TAI0_SPHPE</name>
<dbReference type="Proteomes" id="UP000276254">
    <property type="component" value="Chromosome"/>
</dbReference>
<feature type="domain" description="Phospholipase D N-terminal" evidence="2">
    <location>
        <begin position="40"/>
        <end position="128"/>
    </location>
</feature>
<dbReference type="Pfam" id="PF09423">
    <property type="entry name" value="PhoD"/>
    <property type="match status" value="1"/>
</dbReference>
<dbReference type="InterPro" id="IPR038607">
    <property type="entry name" value="PhoD-like_sf"/>
</dbReference>
<dbReference type="CDD" id="cd07389">
    <property type="entry name" value="MPP_PhoD"/>
    <property type="match status" value="1"/>
</dbReference>
<dbReference type="OrthoDB" id="327733at2"/>
<dbReference type="InterPro" id="IPR029052">
    <property type="entry name" value="Metallo-depent_PP-like"/>
</dbReference>
<dbReference type="PROSITE" id="PS51318">
    <property type="entry name" value="TAT"/>
    <property type="match status" value="1"/>
</dbReference>
<dbReference type="InterPro" id="IPR018946">
    <property type="entry name" value="PhoD-like_MPP"/>
</dbReference>
<protein>
    <submittedName>
        <fullName evidence="3">Alkaline phosphatase</fullName>
    </submittedName>
</protein>
<proteinExistence type="predicted"/>
<accession>A0A494TAI0</accession>
<dbReference type="EMBL" id="CP032829">
    <property type="protein sequence ID" value="AYJ86459.1"/>
    <property type="molecule type" value="Genomic_DNA"/>
</dbReference>
<dbReference type="InterPro" id="IPR006311">
    <property type="entry name" value="TAT_signal"/>
</dbReference>
<evidence type="ECO:0000259" key="1">
    <source>
        <dbReference type="Pfam" id="PF09423"/>
    </source>
</evidence>
<dbReference type="InterPro" id="IPR032093">
    <property type="entry name" value="PhoD_N"/>
</dbReference>
<dbReference type="KEGG" id="spha:D3Y57_11385"/>
<dbReference type="PANTHER" id="PTHR43606:SF2">
    <property type="entry name" value="ALKALINE PHOSPHATASE FAMILY PROTEIN (AFU_ORTHOLOGUE AFUA_5G03860)"/>
    <property type="match status" value="1"/>
</dbReference>
<gene>
    <name evidence="3" type="ORF">D3Y57_11385</name>
</gene>